<accession>A0ABT0MUU2</accession>
<reference evidence="2 3" key="1">
    <citation type="submission" date="2022-02" db="EMBL/GenBank/DDBJ databases">
        <title>Description of Brenneria tiliae sp. nov. isolated from symptomatic Tilia x moltkei and Tilia x europaea trees in the UK.</title>
        <authorList>
            <person name="Kile H."/>
        </authorList>
    </citation>
    <scope>NUCLEOTIDE SEQUENCE [LARGE SCALE GENOMIC DNA]</scope>
    <source>
        <strain evidence="2 3">MC1SB4.1</strain>
    </source>
</reference>
<gene>
    <name evidence="2" type="ORF">MFP26_13110</name>
</gene>
<protein>
    <submittedName>
        <fullName evidence="2">DUF3053 domain-containing protein</fullName>
    </submittedName>
</protein>
<dbReference type="RefSeq" id="WP_249231683.1">
    <property type="nucleotide sequence ID" value="NZ_JAKPBZ010000112.1"/>
</dbReference>
<name>A0ABT0MUU2_9GAMM</name>
<keyword evidence="3" id="KW-1185">Reference proteome</keyword>
<feature type="signal peptide" evidence="1">
    <location>
        <begin position="1"/>
        <end position="25"/>
    </location>
</feature>
<organism evidence="2 3">
    <name type="scientific">Brenneria tiliae</name>
    <dbReference type="NCBI Taxonomy" id="2914984"/>
    <lineage>
        <taxon>Bacteria</taxon>
        <taxon>Pseudomonadati</taxon>
        <taxon>Pseudomonadota</taxon>
        <taxon>Gammaproteobacteria</taxon>
        <taxon>Enterobacterales</taxon>
        <taxon>Pectobacteriaceae</taxon>
        <taxon>Brenneria</taxon>
    </lineage>
</organism>
<keyword evidence="1" id="KW-0732">Signal</keyword>
<comment type="caution">
    <text evidence="2">The sequence shown here is derived from an EMBL/GenBank/DDBJ whole genome shotgun (WGS) entry which is preliminary data.</text>
</comment>
<evidence type="ECO:0000256" key="1">
    <source>
        <dbReference type="SAM" id="SignalP"/>
    </source>
</evidence>
<evidence type="ECO:0000313" key="3">
    <source>
        <dbReference type="Proteomes" id="UP001203069"/>
    </source>
</evidence>
<dbReference type="Pfam" id="PF11254">
    <property type="entry name" value="DUF3053"/>
    <property type="match status" value="1"/>
</dbReference>
<dbReference type="EMBL" id="JAKPBZ010000112">
    <property type="protein sequence ID" value="MCL2893620.1"/>
    <property type="molecule type" value="Genomic_DNA"/>
</dbReference>
<dbReference type="Proteomes" id="UP001203069">
    <property type="component" value="Unassembled WGS sequence"/>
</dbReference>
<dbReference type="InterPro" id="IPR021413">
    <property type="entry name" value="DUF3053"/>
</dbReference>
<proteinExistence type="predicted"/>
<sequence length="238" mass="26539">MKGLMEYRSRWLLPALMFFMALQLAGCGDSEADQRRAFTDFLQSVQLQQDGKLPALTEEQKKSFGPFINDYAVLTTFSQQVNQAVAGSLTPLLEQISRIRVPRDYLSQRDNLRQSIGALNLLGQQVQAAKAQADNARRALKQPEELQVAYERLYTRTVTQPTNALLPLVPSAIAFAQSLIQVGDYLEAQGDRVVFGEATVQFHTPQQVAQYNSMVANLPIQQRNLMTALKGVNGVLRP</sequence>
<feature type="chain" id="PRO_5046584654" evidence="1">
    <location>
        <begin position="26"/>
        <end position="238"/>
    </location>
</feature>
<evidence type="ECO:0000313" key="2">
    <source>
        <dbReference type="EMBL" id="MCL2893620.1"/>
    </source>
</evidence>